<dbReference type="InterPro" id="IPR032675">
    <property type="entry name" value="LRR_dom_sf"/>
</dbReference>
<accession>A0A8H6X8N4</accession>
<evidence type="ECO:0000313" key="2">
    <source>
        <dbReference type="Proteomes" id="UP000623467"/>
    </source>
</evidence>
<protein>
    <submittedName>
        <fullName evidence="1">L-aminoadipate-semialdehyde dehydrogenase</fullName>
    </submittedName>
</protein>
<name>A0A8H6X8N4_9AGAR</name>
<reference evidence="1" key="1">
    <citation type="submission" date="2020-05" db="EMBL/GenBank/DDBJ databases">
        <title>Mycena genomes resolve the evolution of fungal bioluminescence.</title>
        <authorList>
            <person name="Tsai I.J."/>
        </authorList>
    </citation>
    <scope>NUCLEOTIDE SEQUENCE</scope>
    <source>
        <strain evidence="1">160909Yilan</strain>
    </source>
</reference>
<dbReference type="EMBL" id="JACAZH010000038">
    <property type="protein sequence ID" value="KAF7336065.1"/>
    <property type="molecule type" value="Genomic_DNA"/>
</dbReference>
<gene>
    <name evidence="1" type="ORF">MSAN_02320300</name>
</gene>
<dbReference type="Proteomes" id="UP000623467">
    <property type="component" value="Unassembled WGS sequence"/>
</dbReference>
<organism evidence="1 2">
    <name type="scientific">Mycena sanguinolenta</name>
    <dbReference type="NCBI Taxonomy" id="230812"/>
    <lineage>
        <taxon>Eukaryota</taxon>
        <taxon>Fungi</taxon>
        <taxon>Dikarya</taxon>
        <taxon>Basidiomycota</taxon>
        <taxon>Agaricomycotina</taxon>
        <taxon>Agaricomycetes</taxon>
        <taxon>Agaricomycetidae</taxon>
        <taxon>Agaricales</taxon>
        <taxon>Marasmiineae</taxon>
        <taxon>Mycenaceae</taxon>
        <taxon>Mycena</taxon>
    </lineage>
</organism>
<dbReference type="OrthoDB" id="2863717at2759"/>
<proteinExistence type="predicted"/>
<evidence type="ECO:0000313" key="1">
    <source>
        <dbReference type="EMBL" id="KAF7336065.1"/>
    </source>
</evidence>
<comment type="caution">
    <text evidence="1">The sequence shown here is derived from an EMBL/GenBank/DDBJ whole genome shotgun (WGS) entry which is preliminary data.</text>
</comment>
<sequence>MVGGLFSSSTGGAQGVSLPPTACCMTLRARLASPNSHSTLIHLRSHPQQAQLDDALERLRFWTSPNIAPHVRVCFTREVWYLWQESASSRKDDGEHVLINAFFESLPHFTGLERLYAQDIQFTPTGITNLCGLPALTYLEVSGGTNLIREQVDPALTLRITNMTMRLHHRREDAWFSLLSPDALRELELFNPVALAKSDVAPFPNVHTLKAGHLSGHAVEIFNKFPNLRSFSDTYGDVLRNLTLAQELSIFPVLEEYTGTHQNLHIFVQRATLTHITLASGLLFADLAAELHGISASPNITFLAVRFITSESDQDAFGEAETEALFSFFPNLTELQLTLIPTEHGELLARRMTSFLQMLPSRFFLPSTLHSISLKWDFSQCDKSDLGMWHNLESPSDISDFATLRAGLVAKCPALAYILLDRYHFLFLWSKTSSVWEATAYTYRDAEIIRRQLRRNI</sequence>
<dbReference type="AlphaFoldDB" id="A0A8H6X8N4"/>
<dbReference type="Gene3D" id="3.80.10.10">
    <property type="entry name" value="Ribonuclease Inhibitor"/>
    <property type="match status" value="1"/>
</dbReference>
<keyword evidence="2" id="KW-1185">Reference proteome</keyword>
<dbReference type="SUPFAM" id="SSF52047">
    <property type="entry name" value="RNI-like"/>
    <property type="match status" value="1"/>
</dbReference>